<evidence type="ECO:0000313" key="1">
    <source>
        <dbReference type="EMBL" id="MRX78824.1"/>
    </source>
</evidence>
<comment type="caution">
    <text evidence="1">The sequence shown here is derived from an EMBL/GenBank/DDBJ whole genome shotgun (WGS) entry which is preliminary data.</text>
</comment>
<dbReference type="RefSeq" id="WP_154283222.1">
    <property type="nucleotide sequence ID" value="NZ_JBHUJQ010000001.1"/>
</dbReference>
<keyword evidence="2" id="KW-1185">Reference proteome</keyword>
<name>A0A7K0G656_9SPHI</name>
<organism evidence="1 2">
    <name type="scientific">Pedobacter petrophilus</name>
    <dbReference type="NCBI Taxonomy" id="1908241"/>
    <lineage>
        <taxon>Bacteria</taxon>
        <taxon>Pseudomonadati</taxon>
        <taxon>Bacteroidota</taxon>
        <taxon>Sphingobacteriia</taxon>
        <taxon>Sphingobacteriales</taxon>
        <taxon>Sphingobacteriaceae</taxon>
        <taxon>Pedobacter</taxon>
    </lineage>
</organism>
<dbReference type="OrthoDB" id="903892at2"/>
<accession>A0A7K0G656</accession>
<protein>
    <recommendedName>
        <fullName evidence="3">YD repeat-containing protein</fullName>
    </recommendedName>
</protein>
<evidence type="ECO:0008006" key="3">
    <source>
        <dbReference type="Google" id="ProtNLM"/>
    </source>
</evidence>
<dbReference type="Proteomes" id="UP000487757">
    <property type="component" value="Unassembled WGS sequence"/>
</dbReference>
<proteinExistence type="predicted"/>
<sequence>MKHSIKSKVVHKSIPCTSINPKLCTILQIGIFQLFLAITTCSFAFGQTSQTKVNFSTPEVTAFNRSIETPVSLYTGVPSISIPLYEINIKGVSVPVTLDYHAGGIRVDQEATWVGLGWTLNYGGEISRKVRGIADELFYLNTNTVSQFMNLPTKELTPNPDAVMRVEKVQSAKYGKSDLMPDEFYYSVLGYSGKFIYSQAQNKFIMFPKEDIDVQKRSTLYKDADLYQWDLKLPNGVSVDFGKEGYSASQIPGIARSVRNSWQIKSIRNNFQDSIVYNYENFNYYTLKMSGSYYKFDTQNGHSSGTDLSYINMLDSRLKTINFPGGRIELLTVAREDMPSEALSEIKIFDANNVLIKNIKFNYSYFFGDAFNVLPILNFADIRTSDNYQFKRLKLESVDIVADNKEPLKYAFDYYTTSQMPSKYTFSQDHYGFYNAIDNNRQNGFIPTLENYYTGGDRRVKAESSKTFSLKSVTYPEKGKTEFIYEGNSSGVMNIPGALLANYQDDNFLEKYAAISVSSYSRNTSYPSPDETRSGVRYFRKQFTVGDAGYTDTKKNFIINTNFGISSLEAPLPFFANNVEFKLERINPDNSRFVVQRFNTTESNYNGSGSSPRKGVYEQMVGLSFGNYEMTVAITYANQPNTPADNQPYNLSFFIKWREMDPNKKAVSVGGLRVKNINYFDNNNTLVKTKSFSYVNPDVFPSVSNYTSGQVISFPQYFENRLRKIYGQSQRPDYYAWISYFSSNSILPLETTSGSVAGYEYVDELDMSIGDQSQAFKTRSHFSFDRPYFSQFHANTTKGLLESKEWTRGKLLDRSFFRDNQIIKKEVFDYYIKSPHLQNVEDEDYVEEVNTNLISFQELNYACQCSTDFPEDFYDTDGGRDNCVYYYYSPFNNHIITTAGKPVDGIISGLTCDMTTKVPYFKISTGFDKLKSKITTLFDNLQTPSIYKEEYSFEGTPVHHQLTKQSSSNSKEISTETVFKYPQDLMLSGSEEQARQELIKKHQIDIKLSQNHIANGSEDLSKTEFYYNSSTGIITPRFSMTNSGNNGSLEIRQDFSKFDYKGNLQEVSTKLGAKTVYLYSYNYQYPIAEIKNADYQSVETILGGPTNINNIAAANPTNVEIVNWINLLRNSPNLKDAHISSYTYKPLVGMTSQTDPKGMTTYYEYDEFQRLKNVKDQNGNILKNSTYHYKN</sequence>
<reference evidence="1 2" key="1">
    <citation type="submission" date="2019-11" db="EMBL/GenBank/DDBJ databases">
        <title>Pedobacter petrophilus genome.</title>
        <authorList>
            <person name="Feldbauer M.J."/>
            <person name="Newman J.D."/>
        </authorList>
    </citation>
    <scope>NUCLEOTIDE SEQUENCE [LARGE SCALE GENOMIC DNA]</scope>
    <source>
        <strain evidence="1 2">LMG 29686</strain>
    </source>
</reference>
<gene>
    <name evidence="1" type="ORF">GJU39_22365</name>
</gene>
<dbReference type="EMBL" id="WKKH01000078">
    <property type="protein sequence ID" value="MRX78824.1"/>
    <property type="molecule type" value="Genomic_DNA"/>
</dbReference>
<dbReference type="AlphaFoldDB" id="A0A7K0G656"/>
<evidence type="ECO:0000313" key="2">
    <source>
        <dbReference type="Proteomes" id="UP000487757"/>
    </source>
</evidence>